<dbReference type="InterPro" id="IPR012336">
    <property type="entry name" value="Thioredoxin-like_fold"/>
</dbReference>
<dbReference type="AlphaFoldDB" id="H1PP16"/>
<evidence type="ECO:0000313" key="5">
    <source>
        <dbReference type="Proteomes" id="UP000003233"/>
    </source>
</evidence>
<dbReference type="Proteomes" id="UP000003233">
    <property type="component" value="Unassembled WGS sequence"/>
</dbReference>
<accession>H1PP16</accession>
<dbReference type="BioCyc" id="FSP457404-HMP:GTSQ-160-MONOMER"/>
<dbReference type="Pfam" id="PF13192">
    <property type="entry name" value="Thioredoxin_3"/>
    <property type="match status" value="1"/>
</dbReference>
<dbReference type="Gene3D" id="3.40.30.10">
    <property type="entry name" value="Glutaredoxin"/>
    <property type="match status" value="1"/>
</dbReference>
<sequence length="111" mass="12186">MGIFNKIFKSNCSCGSCNEKEASEESVIKKEGIMNIKILGTGCKNCINLTDNVKKALLNLNIEANIEKVTDMAEISSYGIMSTPGLVIDEKVVSYGKVLKPEEIEKIIEKL</sequence>
<dbReference type="SUPFAM" id="SSF52833">
    <property type="entry name" value="Thioredoxin-like"/>
    <property type="match status" value="1"/>
</dbReference>
<evidence type="ECO:0000313" key="4">
    <source>
        <dbReference type="EMBL" id="EHO84599.1"/>
    </source>
</evidence>
<name>H1PP16_9FUSO</name>
<feature type="domain" description="Thioredoxin-like fold" evidence="3">
    <location>
        <begin position="34"/>
        <end position="109"/>
    </location>
</feature>
<evidence type="ECO:0000256" key="2">
    <source>
        <dbReference type="PIRSR" id="PIRSR037031-51"/>
    </source>
</evidence>
<gene>
    <name evidence="4" type="ORF">HMPREF0402_00159</name>
</gene>
<feature type="active site" description="Nucleophile" evidence="1">
    <location>
        <position position="46"/>
    </location>
</feature>
<reference evidence="4 5" key="1">
    <citation type="submission" date="2012-07" db="EMBL/GenBank/DDBJ databases">
        <title>The Genome Sequence of Fusobacterium ulcerans 12_1B.</title>
        <authorList>
            <consortium name="The Broad Institute Genome Sequencing Platform"/>
            <person name="Earl A."/>
            <person name="Ward D."/>
            <person name="Feldgarden M."/>
            <person name="Gevers D."/>
            <person name="Strauss J."/>
            <person name="Ambrose C.E."/>
            <person name="Allen-Vercoe E."/>
            <person name="Walker B."/>
            <person name="Young S.K."/>
            <person name="Zeng Q."/>
            <person name="Gargeya S."/>
            <person name="Fitzgerald M."/>
            <person name="Haas B."/>
            <person name="Abouelleil A."/>
            <person name="Alvarado L."/>
            <person name="Arachchi H.M."/>
            <person name="Berlin A.M."/>
            <person name="Chapman S.B."/>
            <person name="Goldberg J."/>
            <person name="Griggs A."/>
            <person name="Gujja S."/>
            <person name="Hansen M."/>
            <person name="Howarth C."/>
            <person name="Imamovic A."/>
            <person name="Larimer J."/>
            <person name="McCowen C."/>
            <person name="Montmayeur A."/>
            <person name="Murphy C."/>
            <person name="Neiman D."/>
            <person name="Pearson M."/>
            <person name="Priest M."/>
            <person name="Roberts A."/>
            <person name="Saif S."/>
            <person name="Shea T."/>
            <person name="Sisk P."/>
            <person name="Sykes S."/>
            <person name="Wortman J."/>
            <person name="Nusbaum C."/>
            <person name="Birren B."/>
        </authorList>
    </citation>
    <scope>NUCLEOTIDE SEQUENCE [LARGE SCALE GENOMIC DNA]</scope>
    <source>
        <strain evidence="4 5">12_1B</strain>
    </source>
</reference>
<dbReference type="EMBL" id="AGWJ02000006">
    <property type="protein sequence ID" value="EHO84599.1"/>
    <property type="molecule type" value="Genomic_DNA"/>
</dbReference>
<keyword evidence="2" id="KW-0676">Redox-active center</keyword>
<dbReference type="PATRIC" id="fig|457404.5.peg.1072"/>
<protein>
    <submittedName>
        <fullName evidence="4">Redox-active disulfide protein 2</fullName>
    </submittedName>
</protein>
<evidence type="ECO:0000259" key="3">
    <source>
        <dbReference type="Pfam" id="PF13192"/>
    </source>
</evidence>
<keyword evidence="2" id="KW-1015">Disulfide bond</keyword>
<dbReference type="PANTHER" id="PTHR36450">
    <property type="entry name" value="THIOREDOXIN"/>
    <property type="match status" value="1"/>
</dbReference>
<dbReference type="InterPro" id="IPR005243">
    <property type="entry name" value="THIRX-like_proc"/>
</dbReference>
<dbReference type="RefSeq" id="WP_008695462.1">
    <property type="nucleotide sequence ID" value="NZ_KE161007.1"/>
</dbReference>
<feature type="disulfide bond" description="Redox-active" evidence="2">
    <location>
        <begin position="43"/>
        <end position="46"/>
    </location>
</feature>
<evidence type="ECO:0000256" key="1">
    <source>
        <dbReference type="PIRSR" id="PIRSR037031-50"/>
    </source>
</evidence>
<dbReference type="InterPro" id="IPR036249">
    <property type="entry name" value="Thioredoxin-like_sf"/>
</dbReference>
<keyword evidence="5" id="KW-1185">Reference proteome</keyword>
<feature type="active site" description="Nucleophile" evidence="1">
    <location>
        <position position="43"/>
    </location>
</feature>
<dbReference type="HOGENOM" id="CLU_090389_18_0_0"/>
<comment type="caution">
    <text evidence="4">The sequence shown here is derived from an EMBL/GenBank/DDBJ whole genome shotgun (WGS) entry which is preliminary data.</text>
</comment>
<proteinExistence type="predicted"/>
<dbReference type="PANTHER" id="PTHR36450:SF1">
    <property type="entry name" value="THIOREDOXIN"/>
    <property type="match status" value="1"/>
</dbReference>
<organism evidence="4 5">
    <name type="scientific">Fusobacterium ulcerans 12-1B</name>
    <dbReference type="NCBI Taxonomy" id="457404"/>
    <lineage>
        <taxon>Bacteria</taxon>
        <taxon>Fusobacteriati</taxon>
        <taxon>Fusobacteriota</taxon>
        <taxon>Fusobacteriia</taxon>
        <taxon>Fusobacteriales</taxon>
        <taxon>Fusobacteriaceae</taxon>
        <taxon>Fusobacterium</taxon>
    </lineage>
</organism>
<dbReference type="NCBIfam" id="TIGR00412">
    <property type="entry name" value="redox_disulf_2"/>
    <property type="match status" value="1"/>
</dbReference>